<dbReference type="PANTHER" id="PTHR11825">
    <property type="entry name" value="SUBGROUP IIII AMINOTRANSFERASE"/>
    <property type="match status" value="1"/>
</dbReference>
<dbReference type="NCBIfam" id="TIGR01123">
    <property type="entry name" value="ilvE_II"/>
    <property type="match status" value="1"/>
</dbReference>
<comment type="pathway">
    <text evidence="4">Amino-acid biosynthesis; L-leucine biosynthesis; L-leucine from 3-methyl-2-oxobutanoate: step 4/4.</text>
</comment>
<reference evidence="16 17" key="1">
    <citation type="submission" date="2016-12" db="EMBL/GenBank/DDBJ databases">
        <title>Genomic comparison of strains in the 'Actinomyces naeslundii' group.</title>
        <authorList>
            <person name="Mughal S.R."/>
            <person name="Do T."/>
            <person name="Gilbert S.C."/>
            <person name="Witherden E.A."/>
            <person name="Didelot X."/>
            <person name="Beighton D."/>
        </authorList>
    </citation>
    <scope>NUCLEOTIDE SEQUENCE [LARGE SCALE GENOMIC DNA]</scope>
    <source>
        <strain evidence="16 17">S64C</strain>
    </source>
</reference>
<evidence type="ECO:0000256" key="7">
    <source>
        <dbReference type="ARBA" id="ARBA00022576"/>
    </source>
</evidence>
<dbReference type="GO" id="GO:0004084">
    <property type="term" value="F:branched-chain-amino-acid transaminase activity"/>
    <property type="evidence" value="ECO:0007669"/>
    <property type="project" value="UniProtKB-EC"/>
</dbReference>
<dbReference type="UniPathway" id="UPA00049">
    <property type="reaction ID" value="UER00062"/>
</dbReference>
<dbReference type="InterPro" id="IPR005786">
    <property type="entry name" value="B_amino_transII"/>
</dbReference>
<keyword evidence="9 16" id="KW-0808">Transferase</keyword>
<comment type="similarity">
    <text evidence="5">Belongs to the class-IV pyridoxal-phosphate-dependent aminotransferase family.</text>
</comment>
<evidence type="ECO:0000256" key="5">
    <source>
        <dbReference type="ARBA" id="ARBA00009320"/>
    </source>
</evidence>
<keyword evidence="10" id="KW-0663">Pyridoxal phosphate</keyword>
<evidence type="ECO:0000256" key="6">
    <source>
        <dbReference type="ARBA" id="ARBA00013053"/>
    </source>
</evidence>
<dbReference type="InterPro" id="IPR036038">
    <property type="entry name" value="Aminotransferase-like"/>
</dbReference>
<keyword evidence="7 16" id="KW-0032">Aminotransferase</keyword>
<dbReference type="AlphaFoldDB" id="A0A1Q8I2U9"/>
<dbReference type="Gene3D" id="3.30.470.10">
    <property type="match status" value="1"/>
</dbReference>
<comment type="catalytic activity">
    <reaction evidence="13">
        <text>L-isoleucine + 2-oxoglutarate = (S)-3-methyl-2-oxopentanoate + L-glutamate</text>
        <dbReference type="Rhea" id="RHEA:24801"/>
        <dbReference type="ChEBI" id="CHEBI:16810"/>
        <dbReference type="ChEBI" id="CHEBI:29985"/>
        <dbReference type="ChEBI" id="CHEBI:35146"/>
        <dbReference type="ChEBI" id="CHEBI:58045"/>
        <dbReference type="EC" id="2.6.1.42"/>
    </reaction>
</comment>
<evidence type="ECO:0000256" key="13">
    <source>
        <dbReference type="ARBA" id="ARBA00048798"/>
    </source>
</evidence>
<evidence type="ECO:0000256" key="8">
    <source>
        <dbReference type="ARBA" id="ARBA00022605"/>
    </source>
</evidence>
<evidence type="ECO:0000256" key="4">
    <source>
        <dbReference type="ARBA" id="ARBA00005072"/>
    </source>
</evidence>
<dbReference type="PANTHER" id="PTHR11825:SF44">
    <property type="entry name" value="BRANCHED-CHAIN-AMINO-ACID AMINOTRANSFERASE"/>
    <property type="match status" value="1"/>
</dbReference>
<dbReference type="InterPro" id="IPR043132">
    <property type="entry name" value="BCAT-like_C"/>
</dbReference>
<keyword evidence="8" id="KW-0028">Amino-acid biosynthesis</keyword>
<dbReference type="NCBIfam" id="NF009897">
    <property type="entry name" value="PRK13357.1"/>
    <property type="match status" value="1"/>
</dbReference>
<dbReference type="EMBL" id="MSGO01000010">
    <property type="protein sequence ID" value="OLL15423.1"/>
    <property type="molecule type" value="Genomic_DNA"/>
</dbReference>
<name>A0A1Q8I2U9_9ACTO</name>
<protein>
    <recommendedName>
        <fullName evidence="6">branched-chain-amino-acid transaminase</fullName>
        <ecNumber evidence="6">2.6.1.42</ecNumber>
    </recommendedName>
</protein>
<dbReference type="UniPathway" id="UPA00047">
    <property type="reaction ID" value="UER00058"/>
</dbReference>
<dbReference type="PIRSF" id="PIRSF006468">
    <property type="entry name" value="BCAT1"/>
    <property type="match status" value="1"/>
</dbReference>
<dbReference type="InterPro" id="IPR043131">
    <property type="entry name" value="BCAT-like_N"/>
</dbReference>
<dbReference type="RefSeq" id="WP_075248618.1">
    <property type="nucleotide sequence ID" value="NZ_MSGO01000010.1"/>
</dbReference>
<evidence type="ECO:0000256" key="2">
    <source>
        <dbReference type="ARBA" id="ARBA00004824"/>
    </source>
</evidence>
<dbReference type="SUPFAM" id="SSF56752">
    <property type="entry name" value="D-aminoacid aminotransferase-like PLP-dependent enzymes"/>
    <property type="match status" value="1"/>
</dbReference>
<evidence type="ECO:0000256" key="9">
    <source>
        <dbReference type="ARBA" id="ARBA00022679"/>
    </source>
</evidence>
<comment type="pathway">
    <text evidence="2">Amino-acid biosynthesis; L-isoleucine biosynthesis; L-isoleucine from 2-oxobutanoate: step 4/4.</text>
</comment>
<evidence type="ECO:0000256" key="14">
    <source>
        <dbReference type="ARBA" id="ARBA00049229"/>
    </source>
</evidence>
<dbReference type="UniPathway" id="UPA00048">
    <property type="reaction ID" value="UER00073"/>
</dbReference>
<dbReference type="Gene3D" id="3.20.10.10">
    <property type="entry name" value="D-amino Acid Aminotransferase, subunit A, domain 2"/>
    <property type="match status" value="1"/>
</dbReference>
<evidence type="ECO:0000256" key="10">
    <source>
        <dbReference type="ARBA" id="ARBA00022898"/>
    </source>
</evidence>
<evidence type="ECO:0000313" key="17">
    <source>
        <dbReference type="Proteomes" id="UP000185736"/>
    </source>
</evidence>
<sequence>MPETDASSTDFASTTLARAAEVPVPQADDLAGRFSLTANPSPVTEDERAAVLRSLHFGDAFTDHMAHARWRQGEGWGDYGVIPHANLSLSPAAAVLHYSQEIFEGIKAYRHEDGSVWTFRPRYNAARLNASARRMALPELAEEDFVASLVDLVRADAAWVPSGEGESLYLRPFAFASEAFLGVRPSTVVDYYVIASPSGSYFPHGLEPVSIWVTTEYHRAGRGGTGAAKTGGNYASSLLPQREAYAQGCDQVCFLDDVSQKNIEELGGMNIMVVDADGTVRTPRLTGTILEGSTRSAIIRLLRDSGRSVVEDTISLQGLLTDIESGRVSEVFACGTAAVVVPLGHLKGEGFDARIEGSEVTRQIHDRLTAIQSGRAEDPYGWMYQLVPPGAETTSTRSARSA</sequence>
<accession>A0A1Q8I2U9</accession>
<comment type="caution">
    <text evidence="16">The sequence shown here is derived from an EMBL/GenBank/DDBJ whole genome shotgun (WGS) entry which is preliminary data.</text>
</comment>
<dbReference type="InterPro" id="IPR033939">
    <property type="entry name" value="BCAT_family"/>
</dbReference>
<dbReference type="EC" id="2.6.1.42" evidence="6"/>
<keyword evidence="11" id="KW-0100">Branched-chain amino acid biosynthesis</keyword>
<dbReference type="GO" id="GO:0009098">
    <property type="term" value="P:L-leucine biosynthetic process"/>
    <property type="evidence" value="ECO:0007669"/>
    <property type="project" value="UniProtKB-UniPathway"/>
</dbReference>
<comment type="pathway">
    <text evidence="3">Amino-acid biosynthesis; L-valine biosynthesis; L-valine from pyruvate: step 4/4.</text>
</comment>
<dbReference type="CDD" id="cd01557">
    <property type="entry name" value="BCAT_beta_family"/>
    <property type="match status" value="1"/>
</dbReference>
<evidence type="ECO:0000313" key="16">
    <source>
        <dbReference type="EMBL" id="OLL15423.1"/>
    </source>
</evidence>
<evidence type="ECO:0000256" key="12">
    <source>
        <dbReference type="ARBA" id="ARBA00048212"/>
    </source>
</evidence>
<dbReference type="GO" id="GO:0009097">
    <property type="term" value="P:isoleucine biosynthetic process"/>
    <property type="evidence" value="ECO:0007669"/>
    <property type="project" value="UniProtKB-UniPathway"/>
</dbReference>
<organism evidence="16 17">
    <name type="scientific">Actinomyces oris</name>
    <dbReference type="NCBI Taxonomy" id="544580"/>
    <lineage>
        <taxon>Bacteria</taxon>
        <taxon>Bacillati</taxon>
        <taxon>Actinomycetota</taxon>
        <taxon>Actinomycetes</taxon>
        <taxon>Actinomycetales</taxon>
        <taxon>Actinomycetaceae</taxon>
        <taxon>Actinomyces</taxon>
    </lineage>
</organism>
<dbReference type="InterPro" id="IPR001544">
    <property type="entry name" value="Aminotrans_IV"/>
</dbReference>
<evidence type="ECO:0000256" key="11">
    <source>
        <dbReference type="ARBA" id="ARBA00023304"/>
    </source>
</evidence>
<dbReference type="GO" id="GO:0009099">
    <property type="term" value="P:L-valine biosynthetic process"/>
    <property type="evidence" value="ECO:0007669"/>
    <property type="project" value="UniProtKB-UniPathway"/>
</dbReference>
<gene>
    <name evidence="16" type="ORF">BKH32_03315</name>
</gene>
<evidence type="ECO:0000256" key="1">
    <source>
        <dbReference type="ARBA" id="ARBA00001933"/>
    </source>
</evidence>
<comment type="catalytic activity">
    <reaction evidence="12">
        <text>L-valine + 2-oxoglutarate = 3-methyl-2-oxobutanoate + L-glutamate</text>
        <dbReference type="Rhea" id="RHEA:24813"/>
        <dbReference type="ChEBI" id="CHEBI:11851"/>
        <dbReference type="ChEBI" id="CHEBI:16810"/>
        <dbReference type="ChEBI" id="CHEBI:29985"/>
        <dbReference type="ChEBI" id="CHEBI:57762"/>
        <dbReference type="EC" id="2.6.1.42"/>
    </reaction>
</comment>
<evidence type="ECO:0000256" key="15">
    <source>
        <dbReference type="PIRSR" id="PIRSR006468-1"/>
    </source>
</evidence>
<comment type="cofactor">
    <cofactor evidence="1">
        <name>pyridoxal 5'-phosphate</name>
        <dbReference type="ChEBI" id="CHEBI:597326"/>
    </cofactor>
</comment>
<dbReference type="Proteomes" id="UP000185736">
    <property type="component" value="Unassembled WGS sequence"/>
</dbReference>
<dbReference type="Pfam" id="PF01063">
    <property type="entry name" value="Aminotran_4"/>
    <property type="match status" value="1"/>
</dbReference>
<feature type="modified residue" description="N6-(pyridoxal phosphate)lysine" evidence="15">
    <location>
        <position position="229"/>
    </location>
</feature>
<evidence type="ECO:0000256" key="3">
    <source>
        <dbReference type="ARBA" id="ARBA00004931"/>
    </source>
</evidence>
<comment type="catalytic activity">
    <reaction evidence="14">
        <text>L-leucine + 2-oxoglutarate = 4-methyl-2-oxopentanoate + L-glutamate</text>
        <dbReference type="Rhea" id="RHEA:18321"/>
        <dbReference type="ChEBI" id="CHEBI:16810"/>
        <dbReference type="ChEBI" id="CHEBI:17865"/>
        <dbReference type="ChEBI" id="CHEBI:29985"/>
        <dbReference type="ChEBI" id="CHEBI:57427"/>
        <dbReference type="EC" id="2.6.1.42"/>
    </reaction>
</comment>
<proteinExistence type="inferred from homology"/>